<dbReference type="EMBL" id="JTHE03000112">
    <property type="protein sequence ID" value="MCM1985102.1"/>
    <property type="molecule type" value="Genomic_DNA"/>
</dbReference>
<organism evidence="1 2">
    <name type="scientific">Lyngbya confervoides BDU141951</name>
    <dbReference type="NCBI Taxonomy" id="1574623"/>
    <lineage>
        <taxon>Bacteria</taxon>
        <taxon>Bacillati</taxon>
        <taxon>Cyanobacteriota</taxon>
        <taxon>Cyanophyceae</taxon>
        <taxon>Oscillatoriophycideae</taxon>
        <taxon>Oscillatoriales</taxon>
        <taxon>Microcoleaceae</taxon>
        <taxon>Lyngbya</taxon>
    </lineage>
</organism>
<proteinExistence type="predicted"/>
<sequence>MAQSGLNQLDFARKAGVGQSSVSNWVSNLRSTVDDRLVAPNAGNIMVLAQHLLNPQTGQPFTPSQLFAICSGENRLTEDQLQEIAFVPTLIEQESRKSPQDSKAKAVSRHSSSITQKYWDEFVIPNVSRMLDVYGDLQTDGTTSFQSRDYIYRRAASGDVEILPKSDRPPLSPSNLTQKDVTVLNAIADKMQAITSDYSTLKSQKQSIKRPRGLKL</sequence>
<reference evidence="1 2" key="1">
    <citation type="journal article" date="2015" name="Genome Announc.">
        <title>Draft Genome Sequence of Filamentous Marine Cyanobacterium Lyngbya confervoides Strain BDU141951.</title>
        <authorList>
            <person name="Chandrababunaidu M.M."/>
            <person name="Sen D."/>
            <person name="Tripathy S."/>
        </authorList>
    </citation>
    <scope>NUCLEOTIDE SEQUENCE [LARGE SCALE GENOMIC DNA]</scope>
    <source>
        <strain evidence="1 2">BDU141951</strain>
    </source>
</reference>
<dbReference type="CDD" id="cd00093">
    <property type="entry name" value="HTH_XRE"/>
    <property type="match status" value="1"/>
</dbReference>
<accession>A0ABD4T951</accession>
<dbReference type="InterPro" id="IPR001387">
    <property type="entry name" value="Cro/C1-type_HTH"/>
</dbReference>
<evidence type="ECO:0000313" key="1">
    <source>
        <dbReference type="EMBL" id="MCM1985102.1"/>
    </source>
</evidence>
<comment type="caution">
    <text evidence="1">The sequence shown here is derived from an EMBL/GenBank/DDBJ whole genome shotgun (WGS) entry which is preliminary data.</text>
</comment>
<keyword evidence="2" id="KW-1185">Reference proteome</keyword>
<dbReference type="AlphaFoldDB" id="A0ABD4T951"/>
<name>A0ABD4T951_9CYAN</name>
<dbReference type="Proteomes" id="UP000031561">
    <property type="component" value="Unassembled WGS sequence"/>
</dbReference>
<protein>
    <submittedName>
        <fullName evidence="1">Helix-turn-helix domain-containing protein</fullName>
    </submittedName>
</protein>
<gene>
    <name evidence="1" type="ORF">QQ91_0019975</name>
</gene>
<evidence type="ECO:0000313" key="2">
    <source>
        <dbReference type="Proteomes" id="UP000031561"/>
    </source>
</evidence>
<dbReference type="RefSeq" id="WP_250833420.1">
    <property type="nucleotide sequence ID" value="NZ_JTHE03000112.1"/>
</dbReference>